<protein>
    <recommendedName>
        <fullName evidence="4">Stage II sporulation protein SB</fullName>
    </recommendedName>
</protein>
<accession>A0A169FPI4</accession>
<dbReference type="Proteomes" id="UP000077856">
    <property type="component" value="Chromosome"/>
</dbReference>
<dbReference type="EMBL" id="CP015506">
    <property type="protein sequence ID" value="AND40125.1"/>
    <property type="molecule type" value="Genomic_DNA"/>
</dbReference>
<dbReference type="InterPro" id="IPR025897">
    <property type="entry name" value="Antitoxin_SpoIISB"/>
</dbReference>
<dbReference type="Gene3D" id="1.20.5.740">
    <property type="entry name" value="Single helix bin"/>
    <property type="match status" value="1"/>
</dbReference>
<evidence type="ECO:0000313" key="2">
    <source>
        <dbReference type="EMBL" id="AND40125.1"/>
    </source>
</evidence>
<dbReference type="RefSeq" id="WP_009334435.1">
    <property type="nucleotide sequence ID" value="NZ_CP015506.1"/>
</dbReference>
<reference evidence="2 3" key="1">
    <citation type="submission" date="2016-04" db="EMBL/GenBank/DDBJ databases">
        <title>Complete genome sequence of Bacillus oceanisediminis strain 2691.</title>
        <authorList>
            <person name="Jeong H."/>
            <person name="Kim H.J."/>
            <person name="Lee D.-W."/>
        </authorList>
    </citation>
    <scope>NUCLEOTIDE SEQUENCE [LARGE SCALE GENOMIC DNA]</scope>
    <source>
        <strain evidence="2 3">2691</strain>
    </source>
</reference>
<dbReference type="Pfam" id="PF14185">
    <property type="entry name" value="SpoIISB_antitox"/>
    <property type="match status" value="1"/>
</dbReference>
<evidence type="ECO:0000313" key="3">
    <source>
        <dbReference type="Proteomes" id="UP000077856"/>
    </source>
</evidence>
<dbReference type="KEGG" id="bon:A361_13540"/>
<dbReference type="AlphaFoldDB" id="A0A169FPI4"/>
<evidence type="ECO:0000256" key="1">
    <source>
        <dbReference type="SAM" id="MobiDB-lite"/>
    </source>
</evidence>
<gene>
    <name evidence="2" type="ORF">A361_13540</name>
</gene>
<name>A0A169FPI4_9BACI</name>
<feature type="region of interest" description="Disordered" evidence="1">
    <location>
        <begin position="1"/>
        <end position="26"/>
    </location>
</feature>
<evidence type="ECO:0008006" key="4">
    <source>
        <dbReference type="Google" id="ProtNLM"/>
    </source>
</evidence>
<proteinExistence type="predicted"/>
<sequence>MKDPADKKTENHEIHSKNTMKTLKKKSRISLPGFEVSPHTERILKKNKRLISVYTKTKA</sequence>
<feature type="compositionally biased region" description="Basic and acidic residues" evidence="1">
    <location>
        <begin position="1"/>
        <end position="16"/>
    </location>
</feature>
<organism evidence="2 3">
    <name type="scientific">Cytobacillus oceanisediminis 2691</name>
    <dbReference type="NCBI Taxonomy" id="1196031"/>
    <lineage>
        <taxon>Bacteria</taxon>
        <taxon>Bacillati</taxon>
        <taxon>Bacillota</taxon>
        <taxon>Bacilli</taxon>
        <taxon>Bacillales</taxon>
        <taxon>Bacillaceae</taxon>
        <taxon>Cytobacillus</taxon>
    </lineage>
</organism>